<dbReference type="EMBL" id="VUJX02000005">
    <property type="protein sequence ID" value="KAL0936461.1"/>
    <property type="molecule type" value="Genomic_DNA"/>
</dbReference>
<name>A0ACC3YX37_COLTU</name>
<keyword evidence="2" id="KW-1185">Reference proteome</keyword>
<evidence type="ECO:0000313" key="1">
    <source>
        <dbReference type="EMBL" id="KAL0936461.1"/>
    </source>
</evidence>
<dbReference type="Proteomes" id="UP000805649">
    <property type="component" value="Unassembled WGS sequence"/>
</dbReference>
<proteinExistence type="predicted"/>
<sequence length="89" mass="9534">MGYGITTFKAWGFDEARLVRCPGNGIAASDRQDEAMFGPGYSHILLSKDMVCIGDGGRRRQANGRFIPGYVTAAFGFGAISEGHMVTEA</sequence>
<accession>A0ACC3YX37</accession>
<gene>
    <name evidence="1" type="ORF">CTRU02_208676</name>
</gene>
<organism evidence="1 2">
    <name type="scientific">Colletotrichum truncatum</name>
    <name type="common">Anthracnose fungus</name>
    <name type="synonym">Colletotrichum capsici</name>
    <dbReference type="NCBI Taxonomy" id="5467"/>
    <lineage>
        <taxon>Eukaryota</taxon>
        <taxon>Fungi</taxon>
        <taxon>Dikarya</taxon>
        <taxon>Ascomycota</taxon>
        <taxon>Pezizomycotina</taxon>
        <taxon>Sordariomycetes</taxon>
        <taxon>Hypocreomycetidae</taxon>
        <taxon>Glomerellales</taxon>
        <taxon>Glomerellaceae</taxon>
        <taxon>Colletotrichum</taxon>
        <taxon>Colletotrichum truncatum species complex</taxon>
    </lineage>
</organism>
<comment type="caution">
    <text evidence="1">The sequence shown here is derived from an EMBL/GenBank/DDBJ whole genome shotgun (WGS) entry which is preliminary data.</text>
</comment>
<protein>
    <submittedName>
        <fullName evidence="1">Uncharacterized protein</fullName>
    </submittedName>
</protein>
<reference evidence="1 2" key="1">
    <citation type="journal article" date="2020" name="Phytopathology">
        <title>Genome Sequence Resources of Colletotrichum truncatum, C. plurivorum, C. musicola, and C. sojae: Four Species Pathogenic to Soybean (Glycine max).</title>
        <authorList>
            <person name="Rogerio F."/>
            <person name="Boufleur T.R."/>
            <person name="Ciampi-Guillardi M."/>
            <person name="Sukno S.A."/>
            <person name="Thon M.R."/>
            <person name="Massola Junior N.S."/>
            <person name="Baroncelli R."/>
        </authorList>
    </citation>
    <scope>NUCLEOTIDE SEQUENCE [LARGE SCALE GENOMIC DNA]</scope>
    <source>
        <strain evidence="1 2">CMES1059</strain>
    </source>
</reference>
<evidence type="ECO:0000313" key="2">
    <source>
        <dbReference type="Proteomes" id="UP000805649"/>
    </source>
</evidence>